<keyword evidence="5" id="KW-1185">Reference proteome</keyword>
<feature type="region of interest" description="Disordered" evidence="2">
    <location>
        <begin position="444"/>
        <end position="482"/>
    </location>
</feature>
<dbReference type="InterPro" id="IPR027483">
    <property type="entry name" value="PInositol-4-P-4/5-kinase_C_sf"/>
</dbReference>
<dbReference type="SMART" id="SM00330">
    <property type="entry name" value="PIPKc"/>
    <property type="match status" value="1"/>
</dbReference>
<dbReference type="InterPro" id="IPR023610">
    <property type="entry name" value="PInositol-4/5-P-5/4-kinase"/>
</dbReference>
<dbReference type="SUPFAM" id="SSF56104">
    <property type="entry name" value="SAICAR synthase-like"/>
    <property type="match status" value="1"/>
</dbReference>
<dbReference type="PROSITE" id="PS51455">
    <property type="entry name" value="PIPK"/>
    <property type="match status" value="1"/>
</dbReference>
<organism evidence="4 5">
    <name type="scientific">Anaeramoeba flamelloides</name>
    <dbReference type="NCBI Taxonomy" id="1746091"/>
    <lineage>
        <taxon>Eukaryota</taxon>
        <taxon>Metamonada</taxon>
        <taxon>Anaeramoebidae</taxon>
        <taxon>Anaeramoeba</taxon>
    </lineage>
</organism>
<feature type="domain" description="PIPK" evidence="3">
    <location>
        <begin position="184"/>
        <end position="561"/>
    </location>
</feature>
<dbReference type="PANTHER" id="PTHR23086">
    <property type="entry name" value="PHOSPHATIDYLINOSITOL-4-PHOSPHATE 5-KINASE"/>
    <property type="match status" value="1"/>
</dbReference>
<gene>
    <name evidence="4" type="ORF">M0813_09578</name>
</gene>
<keyword evidence="1" id="KW-0808">Transferase</keyword>
<dbReference type="CDD" id="cd00139">
    <property type="entry name" value="PIPKc"/>
    <property type="match status" value="1"/>
</dbReference>
<accession>A0ABQ8X624</accession>
<evidence type="ECO:0000313" key="5">
    <source>
        <dbReference type="Proteomes" id="UP001150062"/>
    </source>
</evidence>
<dbReference type="Gene3D" id="3.30.810.10">
    <property type="entry name" value="2-Layer Sandwich"/>
    <property type="match status" value="1"/>
</dbReference>
<keyword evidence="1" id="KW-0418">Kinase</keyword>
<name>A0ABQ8X624_9EUKA</name>
<feature type="compositionally biased region" description="Basic and acidic residues" evidence="2">
    <location>
        <begin position="161"/>
        <end position="188"/>
    </location>
</feature>
<dbReference type="PANTHER" id="PTHR23086:SF8">
    <property type="entry name" value="PHOSPHATIDYLINOSITOL 5-PHOSPHATE 4-KINASE, ISOFORM A"/>
    <property type="match status" value="1"/>
</dbReference>
<feature type="compositionally biased region" description="Acidic residues" evidence="2">
    <location>
        <begin position="107"/>
        <end position="116"/>
    </location>
</feature>
<feature type="compositionally biased region" description="Low complexity" evidence="2">
    <location>
        <begin position="79"/>
        <end position="88"/>
    </location>
</feature>
<dbReference type="InterPro" id="IPR027484">
    <property type="entry name" value="PInositol-4-P-5-kinase_N"/>
</dbReference>
<dbReference type="InterPro" id="IPR002498">
    <property type="entry name" value="PInositol-4-P-4/5-kinase_core"/>
</dbReference>
<dbReference type="Gene3D" id="3.30.800.10">
    <property type="entry name" value="Phosphatidylinositol Phosphate Kinase II Beta"/>
    <property type="match status" value="1"/>
</dbReference>
<feature type="region of interest" description="Disordered" evidence="2">
    <location>
        <begin position="1"/>
        <end position="20"/>
    </location>
</feature>
<feature type="region of interest" description="Disordered" evidence="2">
    <location>
        <begin position="79"/>
        <end position="188"/>
    </location>
</feature>
<dbReference type="EMBL" id="JAOAOG010000333">
    <property type="protein sequence ID" value="KAJ6227675.1"/>
    <property type="molecule type" value="Genomic_DNA"/>
</dbReference>
<feature type="compositionally biased region" description="Basic and acidic residues" evidence="2">
    <location>
        <begin position="91"/>
        <end position="106"/>
    </location>
</feature>
<evidence type="ECO:0000259" key="3">
    <source>
        <dbReference type="PROSITE" id="PS51455"/>
    </source>
</evidence>
<evidence type="ECO:0000256" key="2">
    <source>
        <dbReference type="SAM" id="MobiDB-lite"/>
    </source>
</evidence>
<sequence length="580" mass="68616">MSRTRVLNQPQNTPQSKKTSNFSFFGSFGKYFELVKQNQNKTTLKIFQKGIKETCNFYELQKHKRSKFGTKKLKQSLQKHLQLSTKKQAFGKKETNQINKPQKEIGEQEQEQEQEEEQKQEQKQEQKREQVEEQEQEQEQKEEQKQKQKQEQEQEQEQEQQQEHLGIEIEVENENKSTEEQKKETENETKKIVIGISNSKRQILGLRKSKLKKITIKLVVEPTWYNVFNQLQKRSSTNQKKETTFVKFSEYNLNVFHNLRANKGITTKEYLESLSTAKTLNGTGGDSGSNFYITQDKQYLLKCINKDDSKTLKKIIKPYIKYNASFQNSLFVDFYGHYKIKSKNNCKYFVVMRNVFNTNRKIHKIYDLKGCTFGRDKTLNENSETTIFDQVFKDNDFDEEINLSTEIKDLLLEQIHQDIKFLNDFSLMDYSFLLGIHYLDNENQNQSKNKNQTQNQNQSKNENQNQNLKNISNSSSFGNTNTNQKKSIFRIHDNGIMGDRQDKNQRQCIYYFAIIDIFQFYSLRKILERGLKEIILSDVTISSVDPQSYSKRFLEMVDHVINQTENITEQKNNTQIMNQN</sequence>
<evidence type="ECO:0000313" key="4">
    <source>
        <dbReference type="EMBL" id="KAJ6227675.1"/>
    </source>
</evidence>
<dbReference type="Proteomes" id="UP001150062">
    <property type="component" value="Unassembled WGS sequence"/>
</dbReference>
<reference evidence="4" key="1">
    <citation type="submission" date="2022-08" db="EMBL/GenBank/DDBJ databases">
        <title>Novel sulfate-reducing endosymbionts in the free-living metamonad Anaeramoeba.</title>
        <authorList>
            <person name="Jerlstrom-Hultqvist J."/>
            <person name="Cepicka I."/>
            <person name="Gallot-Lavallee L."/>
            <person name="Salas-Leiva D."/>
            <person name="Curtis B.A."/>
            <person name="Zahonova K."/>
            <person name="Pipaliya S."/>
            <person name="Dacks J."/>
            <person name="Roger A.J."/>
        </authorList>
    </citation>
    <scope>NUCLEOTIDE SEQUENCE</scope>
    <source>
        <strain evidence="4">Schooner1</strain>
    </source>
</reference>
<keyword evidence="1" id="KW-0067">ATP-binding</keyword>
<evidence type="ECO:0000256" key="1">
    <source>
        <dbReference type="PROSITE-ProRule" id="PRU00781"/>
    </source>
</evidence>
<proteinExistence type="predicted"/>
<keyword evidence="1" id="KW-0547">Nucleotide-binding</keyword>
<feature type="compositionally biased region" description="Basic and acidic residues" evidence="2">
    <location>
        <begin position="138"/>
        <end position="152"/>
    </location>
</feature>
<comment type="caution">
    <text evidence="4">The sequence shown here is derived from an EMBL/GenBank/DDBJ whole genome shotgun (WGS) entry which is preliminary data.</text>
</comment>
<protein>
    <submittedName>
        <fullName evidence="4">Phosphatidylinositol 5-phosphate 4-kinase</fullName>
    </submittedName>
</protein>
<dbReference type="Pfam" id="PF01504">
    <property type="entry name" value="PIP5K"/>
    <property type="match status" value="1"/>
</dbReference>
<feature type="compositionally biased region" description="Basic and acidic residues" evidence="2">
    <location>
        <begin position="117"/>
        <end position="131"/>
    </location>
</feature>